<dbReference type="AlphaFoldDB" id="A0A4R6Y0X7"/>
<dbReference type="Proteomes" id="UP000294480">
    <property type="component" value="Unassembled WGS sequence"/>
</dbReference>
<proteinExistence type="predicted"/>
<keyword evidence="1" id="KW-0472">Membrane</keyword>
<feature type="transmembrane region" description="Helical" evidence="1">
    <location>
        <begin position="49"/>
        <end position="69"/>
    </location>
</feature>
<keyword evidence="1" id="KW-0812">Transmembrane</keyword>
<evidence type="ECO:0000256" key="1">
    <source>
        <dbReference type="SAM" id="Phobius"/>
    </source>
</evidence>
<reference evidence="2 3" key="1">
    <citation type="submission" date="2019-03" db="EMBL/GenBank/DDBJ databases">
        <title>Genomic Encyclopedia of Type Strains, Phase IV (KMG-IV): sequencing the most valuable type-strain genomes for metagenomic binning, comparative biology and taxonomic classification.</title>
        <authorList>
            <person name="Goeker M."/>
        </authorList>
    </citation>
    <scope>NUCLEOTIDE SEQUENCE [LARGE SCALE GENOMIC DNA]</scope>
    <source>
        <strain evidence="2 3">DSM 102852</strain>
    </source>
</reference>
<evidence type="ECO:0000313" key="2">
    <source>
        <dbReference type="EMBL" id="TDR28955.1"/>
    </source>
</evidence>
<sequence length="135" mass="15575">MLLVLMIFVPIFLTGLNYILGIDFPMYIFFAIFGGFVGVHYGQIGHRRFYKHLCVLMILLILAIATWPIQMELFEIARSKGAENNILIDFSTMQKIIEVLYFFSSFYGPLLLIWSGFILVDHLEKKNANNTDDEA</sequence>
<keyword evidence="1" id="KW-1133">Transmembrane helix</keyword>
<accession>A0A4R6Y0X7</accession>
<keyword evidence="3" id="KW-1185">Reference proteome</keyword>
<dbReference type="EMBL" id="SNZE01000030">
    <property type="protein sequence ID" value="TDR28955.1"/>
    <property type="molecule type" value="Genomic_DNA"/>
</dbReference>
<name>A0A4R6Y0X7_9BURK</name>
<comment type="caution">
    <text evidence="2">The sequence shown here is derived from an EMBL/GenBank/DDBJ whole genome shotgun (WGS) entry which is preliminary data.</text>
</comment>
<gene>
    <name evidence="2" type="ORF">DFR44_13024</name>
</gene>
<feature type="transmembrane region" description="Helical" evidence="1">
    <location>
        <begin position="99"/>
        <end position="120"/>
    </location>
</feature>
<evidence type="ECO:0000313" key="3">
    <source>
        <dbReference type="Proteomes" id="UP000294480"/>
    </source>
</evidence>
<feature type="transmembrane region" description="Helical" evidence="1">
    <location>
        <begin position="24"/>
        <end position="42"/>
    </location>
</feature>
<protein>
    <submittedName>
        <fullName evidence="2">Uncharacterized protein</fullName>
    </submittedName>
</protein>
<organism evidence="2 3">
    <name type="scientific">Hydromonas duriensis</name>
    <dbReference type="NCBI Taxonomy" id="1527608"/>
    <lineage>
        <taxon>Bacteria</taxon>
        <taxon>Pseudomonadati</taxon>
        <taxon>Pseudomonadota</taxon>
        <taxon>Betaproteobacteria</taxon>
        <taxon>Burkholderiales</taxon>
        <taxon>Burkholderiaceae</taxon>
        <taxon>Hydromonas</taxon>
    </lineage>
</organism>